<evidence type="ECO:0000256" key="3">
    <source>
        <dbReference type="ARBA" id="ARBA00023002"/>
    </source>
</evidence>
<evidence type="ECO:0000313" key="7">
    <source>
        <dbReference type="EMBL" id="UWZ82382.1"/>
    </source>
</evidence>
<evidence type="ECO:0000256" key="1">
    <source>
        <dbReference type="ARBA" id="ARBA00001931"/>
    </source>
</evidence>
<evidence type="ECO:0000259" key="6">
    <source>
        <dbReference type="Pfam" id="PF01011"/>
    </source>
</evidence>
<protein>
    <submittedName>
        <fullName evidence="7">Acido-empty-quinoprotein group A</fullName>
    </submittedName>
</protein>
<comment type="cofactor">
    <cofactor evidence="1">
        <name>pyrroloquinoline quinone</name>
        <dbReference type="ChEBI" id="CHEBI:58442"/>
    </cofactor>
</comment>
<dbReference type="InterPro" id="IPR018391">
    <property type="entry name" value="PQQ_b-propeller_rpt"/>
</dbReference>
<dbReference type="PANTHER" id="PTHR32303">
    <property type="entry name" value="QUINOPROTEIN ALCOHOL DEHYDROGENASE (CYTOCHROME C)"/>
    <property type="match status" value="1"/>
</dbReference>
<proteinExistence type="inferred from homology"/>
<organism evidence="7 8">
    <name type="scientific">Occallatibacter riparius</name>
    <dbReference type="NCBI Taxonomy" id="1002689"/>
    <lineage>
        <taxon>Bacteria</taxon>
        <taxon>Pseudomonadati</taxon>
        <taxon>Acidobacteriota</taxon>
        <taxon>Terriglobia</taxon>
        <taxon>Terriglobales</taxon>
        <taxon>Acidobacteriaceae</taxon>
        <taxon>Occallatibacter</taxon>
    </lineage>
</organism>
<dbReference type="KEGG" id="orp:MOP44_17605"/>
<dbReference type="Proteomes" id="UP001059380">
    <property type="component" value="Chromosome"/>
</dbReference>
<feature type="compositionally biased region" description="Basic and acidic residues" evidence="4">
    <location>
        <begin position="345"/>
        <end position="364"/>
    </location>
</feature>
<evidence type="ECO:0000313" key="8">
    <source>
        <dbReference type="Proteomes" id="UP001059380"/>
    </source>
</evidence>
<dbReference type="EMBL" id="CP093313">
    <property type="protein sequence ID" value="UWZ82382.1"/>
    <property type="molecule type" value="Genomic_DNA"/>
</dbReference>
<dbReference type="InterPro" id="IPR002372">
    <property type="entry name" value="PQQ_rpt_dom"/>
</dbReference>
<feature type="domain" description="Pyrrolo-quinoline quinone repeat" evidence="6">
    <location>
        <begin position="430"/>
        <end position="499"/>
    </location>
</feature>
<dbReference type="AlphaFoldDB" id="A0A9J7BN91"/>
<dbReference type="Pfam" id="PF01011">
    <property type="entry name" value="PQQ"/>
    <property type="match status" value="2"/>
</dbReference>
<feature type="signal peptide" evidence="5">
    <location>
        <begin position="1"/>
        <end position="24"/>
    </location>
</feature>
<evidence type="ECO:0000256" key="4">
    <source>
        <dbReference type="SAM" id="MobiDB-lite"/>
    </source>
</evidence>
<dbReference type="InterPro" id="IPR011047">
    <property type="entry name" value="Quinoprotein_ADH-like_sf"/>
</dbReference>
<dbReference type="SMART" id="SM00564">
    <property type="entry name" value="PQQ"/>
    <property type="match status" value="5"/>
</dbReference>
<dbReference type="GO" id="GO:0016491">
    <property type="term" value="F:oxidoreductase activity"/>
    <property type="evidence" value="ECO:0007669"/>
    <property type="project" value="UniProtKB-KW"/>
</dbReference>
<dbReference type="RefSeq" id="WP_260791566.1">
    <property type="nucleotide sequence ID" value="NZ_CP093313.1"/>
</dbReference>
<dbReference type="InterPro" id="IPR030939">
    <property type="entry name" value="Acido_non_PQQ"/>
</dbReference>
<dbReference type="SUPFAM" id="SSF50998">
    <property type="entry name" value="Quinoprotein alcohol dehydrogenase-like"/>
    <property type="match status" value="1"/>
</dbReference>
<keyword evidence="5" id="KW-0732">Signal</keyword>
<sequence length="519" mass="56989">MRFFPLVLAAATAASVFLGSQATAAQELDPAQLLHPSKDTWPLYHGDYTGQRHSKLTQITPSNVNNLTLAWAFQTNQEAWIKSSPLLVDGILYFTVPDNIWAVDARSGHMIWHYKHPKGEGEHIGHRGVAMYKGWLYFTTPDAHLLSLNAKDGSLRWDKEIADVHKGYWSTMAPLVVKDHVIAGIGGDLDNIPGLLRSYDPDTGDLQWEWLATPPAEESKVGTGGATWMTGTYDPALNLLYWGTGNPTPVLNGTVRPGDNPWTCAVVALNPDTGKLVWGFSVSPHDTHDWDAVETPVLVDANFHGQPRKMLMQSSRNGYFFVLDRTNGKSLLTEPYGPVNWALGVDKDGKPIPNPDKDPKRDGRLIAPDEGGLTNYRSPSFDPKTGLFIVDTHFSYSIYFAKPEDGAYGWAGADYDVWGHSYIQAIDYQSGKIRWRHDVGDHSGAGVLTTDTGLTFTGDSEGNMLALSTADGKTLWHAQTGAAMQTSPMTYELDGKQYVVSGSGGVLFAWTLPDTHDTK</sequence>
<evidence type="ECO:0000256" key="2">
    <source>
        <dbReference type="ARBA" id="ARBA00008156"/>
    </source>
</evidence>
<keyword evidence="3" id="KW-0560">Oxidoreductase</keyword>
<name>A0A9J7BN91_9BACT</name>
<comment type="similarity">
    <text evidence="2">Belongs to the bacterial PQQ dehydrogenase family.</text>
</comment>
<accession>A0A9J7BN91</accession>
<gene>
    <name evidence="7" type="ORF">MOP44_17605</name>
</gene>
<feature type="region of interest" description="Disordered" evidence="4">
    <location>
        <begin position="345"/>
        <end position="369"/>
    </location>
</feature>
<feature type="domain" description="Pyrrolo-quinoline quinone repeat" evidence="6">
    <location>
        <begin position="41"/>
        <end position="332"/>
    </location>
</feature>
<keyword evidence="8" id="KW-1185">Reference proteome</keyword>
<feature type="chain" id="PRO_5039919230" evidence="5">
    <location>
        <begin position="25"/>
        <end position="519"/>
    </location>
</feature>
<reference evidence="7" key="1">
    <citation type="submission" date="2021-04" db="EMBL/GenBank/DDBJ databases">
        <title>Phylogenetic analysis of Acidobacteriaceae.</title>
        <authorList>
            <person name="Qiu L."/>
            <person name="Zhang Q."/>
        </authorList>
    </citation>
    <scope>NUCLEOTIDE SEQUENCE</scope>
    <source>
        <strain evidence="7">DSM 25168</strain>
    </source>
</reference>
<dbReference type="Gene3D" id="2.140.10.10">
    <property type="entry name" value="Quinoprotein alcohol dehydrogenase-like superfamily"/>
    <property type="match status" value="1"/>
</dbReference>
<dbReference type="NCBIfam" id="TIGR04528">
    <property type="entry name" value="acido_non_PQQ"/>
    <property type="match status" value="1"/>
</dbReference>
<evidence type="ECO:0000256" key="5">
    <source>
        <dbReference type="SAM" id="SignalP"/>
    </source>
</evidence>